<dbReference type="RefSeq" id="WP_060807694.1">
    <property type="nucleotide sequence ID" value="NZ_DBFZCP010000096.1"/>
</dbReference>
<evidence type="ECO:0000313" key="1">
    <source>
        <dbReference type="EMBL" id="KXA63659.1"/>
    </source>
</evidence>
<dbReference type="Proteomes" id="UP000070226">
    <property type="component" value="Unassembled WGS sequence"/>
</dbReference>
<proteinExistence type="predicted"/>
<organism evidence="1">
    <name type="scientific">Veillonella atypica</name>
    <dbReference type="NCBI Taxonomy" id="39777"/>
    <lineage>
        <taxon>Bacteria</taxon>
        <taxon>Bacillati</taxon>
        <taxon>Bacillota</taxon>
        <taxon>Negativicutes</taxon>
        <taxon>Veillonellales</taxon>
        <taxon>Veillonellaceae</taxon>
        <taxon>Veillonella</taxon>
    </lineage>
</organism>
<name>A0A133S416_9FIRM</name>
<comment type="caution">
    <text evidence="1">The sequence shown here is derived from an EMBL/GenBank/DDBJ whole genome shotgun (WGS) entry which is preliminary data.</text>
</comment>
<evidence type="ECO:0000313" key="2">
    <source>
        <dbReference type="Proteomes" id="UP000070226"/>
    </source>
</evidence>
<accession>A0A133S416</accession>
<dbReference type="AlphaFoldDB" id="A0A133S416"/>
<dbReference type="PATRIC" id="fig|39777.7.peg.1264"/>
<dbReference type="Gene3D" id="1.10.1070.20">
    <property type="match status" value="1"/>
</dbReference>
<protein>
    <recommendedName>
        <fullName evidence="3">Protein kinase</fullName>
    </recommendedName>
</protein>
<sequence length="397" mass="45284">MEYVLLNKDTPLLQFCIERHEDVVNLTTLVRMDISDLTIIDNATLPVNMQPTIKGLKNWLLQRKIPNNRAFVENLLDAISDTENPYRYLDVTYGLSLNDTYWVKPTHSTISWSDVNLYDNPFSKIVAGIAFTGEDSHIQGIVTTPEYTTNGMLRKCWHRENGVIYLYKGSTPRYANGGLEALSEVYASQIAAAMGLAHVEYKLTTFHNQLVSACPLFTSEQVGYMPISGLLKETISRDELMLYDTQHDIASLYGIIPFSDMMVFDALIHNTDRHLNNFGVLIDNESNRILGPAPLFDHGNSLFYNITNDEYTDLNGVKDISFWGLSFDTLAKLYLHDSHRAMLTPLLGFKFNRIPSDILTDAKLDILESYIQQRSAYFIRLLDEKYINFIHPNIAQQ</sequence>
<evidence type="ECO:0008006" key="3">
    <source>
        <dbReference type="Google" id="ProtNLM"/>
    </source>
</evidence>
<dbReference type="EMBL" id="LRQT01000055">
    <property type="protein sequence ID" value="KXA63659.1"/>
    <property type="molecule type" value="Genomic_DNA"/>
</dbReference>
<reference evidence="1 2" key="1">
    <citation type="submission" date="2016-01" db="EMBL/GenBank/DDBJ databases">
        <authorList>
            <person name="Oliw E.H."/>
        </authorList>
    </citation>
    <scope>NUCLEOTIDE SEQUENCE [LARGE SCALE GENOMIC DNA]</scope>
    <source>
        <strain evidence="1 2">CMW7756B</strain>
    </source>
</reference>
<gene>
    <name evidence="1" type="ORF">HMPREF3233_01299</name>
</gene>